<dbReference type="PATRIC" id="fig|1300344.3.peg.2388"/>
<sequence length="98" mass="9999">MNKKLLSGLVGLVLALGAVVTPVGAANAAPGFTCPSGRVVSFSSAKPFSVRVYFTSNPGTVYSSFRSGSTYKVITGRQSIGEWHVVTASATVTPGCTA</sequence>
<dbReference type="OrthoDB" id="5149100at2"/>
<evidence type="ECO:0000313" key="3">
    <source>
        <dbReference type="Proteomes" id="UP000076794"/>
    </source>
</evidence>
<feature type="signal peptide" evidence="1">
    <location>
        <begin position="1"/>
        <end position="25"/>
    </location>
</feature>
<reference evidence="2 3" key="1">
    <citation type="submission" date="2016-01" db="EMBL/GenBank/DDBJ databases">
        <title>Complete genome sequence of a soil Actinobacterium, Isoptericola dokdonensis DS-3.</title>
        <authorList>
            <person name="Kwon S.-K."/>
            <person name="Kim J.F."/>
        </authorList>
    </citation>
    <scope>NUCLEOTIDE SEQUENCE [LARGE SCALE GENOMIC DNA]</scope>
    <source>
        <strain evidence="2 3">DS-3</strain>
    </source>
</reference>
<feature type="chain" id="PRO_5039046080" evidence="1">
    <location>
        <begin position="26"/>
        <end position="98"/>
    </location>
</feature>
<dbReference type="Proteomes" id="UP000076794">
    <property type="component" value="Chromosome"/>
</dbReference>
<name>A0A168FJ60_9MICO</name>
<keyword evidence="3" id="KW-1185">Reference proteome</keyword>
<keyword evidence="1" id="KW-0732">Signal</keyword>
<gene>
    <name evidence="2" type="ORF">I598_2379</name>
</gene>
<evidence type="ECO:0000313" key="2">
    <source>
        <dbReference type="EMBL" id="ANC31919.1"/>
    </source>
</evidence>
<accession>A0A168FJ60</accession>
<dbReference type="AlphaFoldDB" id="A0A168FJ60"/>
<proteinExistence type="predicted"/>
<dbReference type="EMBL" id="CP014209">
    <property type="protein sequence ID" value="ANC31919.1"/>
    <property type="molecule type" value="Genomic_DNA"/>
</dbReference>
<evidence type="ECO:0000256" key="1">
    <source>
        <dbReference type="SAM" id="SignalP"/>
    </source>
</evidence>
<dbReference type="KEGG" id="ido:I598_2379"/>
<dbReference type="RefSeq" id="WP_068203126.1">
    <property type="nucleotide sequence ID" value="NZ_CP014209.1"/>
</dbReference>
<organism evidence="2 3">
    <name type="scientific">Isoptericola dokdonensis DS-3</name>
    <dbReference type="NCBI Taxonomy" id="1300344"/>
    <lineage>
        <taxon>Bacteria</taxon>
        <taxon>Bacillati</taxon>
        <taxon>Actinomycetota</taxon>
        <taxon>Actinomycetes</taxon>
        <taxon>Micrococcales</taxon>
        <taxon>Promicromonosporaceae</taxon>
        <taxon>Isoptericola</taxon>
    </lineage>
</organism>
<protein>
    <submittedName>
        <fullName evidence="2">Uncharacterized protein</fullName>
    </submittedName>
</protein>